<dbReference type="RefSeq" id="WP_145288328.1">
    <property type="nucleotide sequence ID" value="NZ_CP036291.1"/>
</dbReference>
<keyword evidence="1" id="KW-0732">Signal</keyword>
<gene>
    <name evidence="2" type="ORF">Pla175_36450</name>
</gene>
<feature type="signal peptide" evidence="1">
    <location>
        <begin position="1"/>
        <end position="21"/>
    </location>
</feature>
<dbReference type="OrthoDB" id="259932at2"/>
<dbReference type="EMBL" id="CP036291">
    <property type="protein sequence ID" value="QDU90243.1"/>
    <property type="molecule type" value="Genomic_DNA"/>
</dbReference>
<dbReference type="AlphaFoldDB" id="A0A518DFI4"/>
<evidence type="ECO:0008006" key="4">
    <source>
        <dbReference type="Google" id="ProtNLM"/>
    </source>
</evidence>
<evidence type="ECO:0000313" key="2">
    <source>
        <dbReference type="EMBL" id="QDU90243.1"/>
    </source>
</evidence>
<feature type="chain" id="PRO_5021813830" description="PEP-CTERM protein-sorting domain-containing protein" evidence="1">
    <location>
        <begin position="22"/>
        <end position="342"/>
    </location>
</feature>
<dbReference type="Proteomes" id="UP000317429">
    <property type="component" value="Chromosome"/>
</dbReference>
<evidence type="ECO:0000256" key="1">
    <source>
        <dbReference type="SAM" id="SignalP"/>
    </source>
</evidence>
<dbReference type="KEGG" id="pnd:Pla175_36450"/>
<evidence type="ECO:0000313" key="3">
    <source>
        <dbReference type="Proteomes" id="UP000317429"/>
    </source>
</evidence>
<proteinExistence type="predicted"/>
<organism evidence="2 3">
    <name type="scientific">Pirellulimonas nuda</name>
    <dbReference type="NCBI Taxonomy" id="2528009"/>
    <lineage>
        <taxon>Bacteria</taxon>
        <taxon>Pseudomonadati</taxon>
        <taxon>Planctomycetota</taxon>
        <taxon>Planctomycetia</taxon>
        <taxon>Pirellulales</taxon>
        <taxon>Lacipirellulaceae</taxon>
        <taxon>Pirellulimonas</taxon>
    </lineage>
</organism>
<protein>
    <recommendedName>
        <fullName evidence="4">PEP-CTERM protein-sorting domain-containing protein</fullName>
    </recommendedName>
</protein>
<keyword evidence="3" id="KW-1185">Reference proteome</keyword>
<name>A0A518DFI4_9BACT</name>
<reference evidence="2 3" key="1">
    <citation type="submission" date="2019-02" db="EMBL/GenBank/DDBJ databases">
        <title>Deep-cultivation of Planctomycetes and their phenomic and genomic characterization uncovers novel biology.</title>
        <authorList>
            <person name="Wiegand S."/>
            <person name="Jogler M."/>
            <person name="Boedeker C."/>
            <person name="Pinto D."/>
            <person name="Vollmers J."/>
            <person name="Rivas-Marin E."/>
            <person name="Kohn T."/>
            <person name="Peeters S.H."/>
            <person name="Heuer A."/>
            <person name="Rast P."/>
            <person name="Oberbeckmann S."/>
            <person name="Bunk B."/>
            <person name="Jeske O."/>
            <person name="Meyerdierks A."/>
            <person name="Storesund J.E."/>
            <person name="Kallscheuer N."/>
            <person name="Luecker S."/>
            <person name="Lage O.M."/>
            <person name="Pohl T."/>
            <person name="Merkel B.J."/>
            <person name="Hornburger P."/>
            <person name="Mueller R.-W."/>
            <person name="Bruemmer F."/>
            <person name="Labrenz M."/>
            <person name="Spormann A.M."/>
            <person name="Op den Camp H."/>
            <person name="Overmann J."/>
            <person name="Amann R."/>
            <person name="Jetten M.S.M."/>
            <person name="Mascher T."/>
            <person name="Medema M.H."/>
            <person name="Devos D.P."/>
            <person name="Kaster A.-K."/>
            <person name="Ovreas L."/>
            <person name="Rohde M."/>
            <person name="Galperin M.Y."/>
            <person name="Jogler C."/>
        </authorList>
    </citation>
    <scope>NUCLEOTIDE SEQUENCE [LARGE SCALE GENOMIC DNA]</scope>
    <source>
        <strain evidence="2 3">Pla175</strain>
    </source>
</reference>
<sequence precursor="true">MIPIRILTLIVLGLGASAAVAQHTDILVQQLGGRLTVGISDLDAGTAQATRVFTRPFPASYAENNPGFNALSSASPILPPGTSALPGSTNLDWDFLSMRGVCATSNLLYWDGDGATLDDVSFGAAPGADYRLYLYGKNNQFAAVDGTPTMVPGHTIETTGANGFMHEHRFFYLDDDTDVNNGSAPAEGYYLISMQLRMEGLEASDPFYVIWSTPGASVVKLEQLARPWVNARVDLFHSTTLPGDYNADGSVDAADYTVWRDTLGSTADLAADGDFNLVVDQGDYDCWRTHYGPPPTAAIGVSAPVPEPGAALLAALASCIALAPTAAGLRSARRGRFFWGAR</sequence>
<accession>A0A518DFI4</accession>